<protein>
    <recommendedName>
        <fullName evidence="4">HTTM domain-containing protein</fullName>
    </recommendedName>
</protein>
<evidence type="ECO:0000313" key="2">
    <source>
        <dbReference type="EMBL" id="ASD62953.1"/>
    </source>
</evidence>
<keyword evidence="1" id="KW-0812">Transmembrane</keyword>
<reference evidence="2 3" key="1">
    <citation type="submission" date="2017-04" db="EMBL/GenBank/DDBJ databases">
        <title>Whole genome sequence of Bdellovibrio bacteriovorus strain SSB218315.</title>
        <authorList>
            <person name="Oyedara O."/>
            <person name="Rodriguez-Perez M.A."/>
        </authorList>
    </citation>
    <scope>NUCLEOTIDE SEQUENCE [LARGE SCALE GENOMIC DNA]</scope>
    <source>
        <strain evidence="2 3">SSB218315</strain>
    </source>
</reference>
<feature type="transmembrane region" description="Helical" evidence="1">
    <location>
        <begin position="173"/>
        <end position="193"/>
    </location>
</feature>
<feature type="transmembrane region" description="Helical" evidence="1">
    <location>
        <begin position="67"/>
        <end position="85"/>
    </location>
</feature>
<dbReference type="Proteomes" id="UP000197003">
    <property type="component" value="Chromosome"/>
</dbReference>
<feature type="transmembrane region" description="Helical" evidence="1">
    <location>
        <begin position="256"/>
        <end position="275"/>
    </location>
</feature>
<name>A0A1Z3N659_BDEBC</name>
<dbReference type="AlphaFoldDB" id="A0A1Z3N659"/>
<dbReference type="EMBL" id="CP020946">
    <property type="protein sequence ID" value="ASD62953.1"/>
    <property type="molecule type" value="Genomic_DNA"/>
</dbReference>
<dbReference type="OrthoDB" id="5289191at2"/>
<evidence type="ECO:0008006" key="4">
    <source>
        <dbReference type="Google" id="ProtNLM"/>
    </source>
</evidence>
<feature type="transmembrane region" description="Helical" evidence="1">
    <location>
        <begin position="12"/>
        <end position="29"/>
    </location>
</feature>
<keyword evidence="1" id="KW-1133">Transmembrane helix</keyword>
<keyword evidence="1" id="KW-0472">Membrane</keyword>
<feature type="transmembrane region" description="Helical" evidence="1">
    <location>
        <begin position="213"/>
        <end position="236"/>
    </location>
</feature>
<sequence length="383" mass="43782">MKELLKSRALQIYGVLLALTHVLSAYFWMDRSLDLVVRSAEKSASLCWPLLPSCESLRFISTATASTYLQVYAGLGLITAVLFLLKKIKPAYLLLLALLGMKIYFTSLSYGLMGNYHYMSFFVQVAFLFLPHKTTVIPFFVGVFYWGAGILKLDPEWLSGVSLIHPSFLPPPLQHASLIYAVILECILVVGLFSRRAWIRHVTLAQFVLFHAFSWHIVGYFYPMTMLLLLGIFVLIPWYKESWQALWDENLQNKKSAVIFTVTLALLQILPVILVKDSAASGAPRLMSLNMLDARMECDTLLIRHQERASEVYNPFVKAPSTRTQCDPLVFLSQIESLCQNSGENFDFWMQSRRTTQLQMQTRLILRDVCKKSRAELMWAEVL</sequence>
<proteinExistence type="predicted"/>
<evidence type="ECO:0000313" key="3">
    <source>
        <dbReference type="Proteomes" id="UP000197003"/>
    </source>
</evidence>
<dbReference type="RefSeq" id="WP_088564540.1">
    <property type="nucleotide sequence ID" value="NZ_CP020946.1"/>
</dbReference>
<gene>
    <name evidence="2" type="ORF">B9G79_04895</name>
</gene>
<evidence type="ECO:0000256" key="1">
    <source>
        <dbReference type="SAM" id="Phobius"/>
    </source>
</evidence>
<organism evidence="2 3">
    <name type="scientific">Bdellovibrio bacteriovorus</name>
    <dbReference type="NCBI Taxonomy" id="959"/>
    <lineage>
        <taxon>Bacteria</taxon>
        <taxon>Pseudomonadati</taxon>
        <taxon>Bdellovibrionota</taxon>
        <taxon>Bdellovibrionia</taxon>
        <taxon>Bdellovibrionales</taxon>
        <taxon>Pseudobdellovibrionaceae</taxon>
        <taxon>Bdellovibrio</taxon>
    </lineage>
</organism>
<feature type="transmembrane region" description="Helical" evidence="1">
    <location>
        <begin position="92"/>
        <end position="110"/>
    </location>
</feature>
<accession>A0A1Z3N659</accession>